<organism evidence="3 4">
    <name type="scientific">Allopontixanthobacter confluentis</name>
    <dbReference type="NCBI Taxonomy" id="1849021"/>
    <lineage>
        <taxon>Bacteria</taxon>
        <taxon>Pseudomonadati</taxon>
        <taxon>Pseudomonadota</taxon>
        <taxon>Alphaproteobacteria</taxon>
        <taxon>Sphingomonadales</taxon>
        <taxon>Erythrobacteraceae</taxon>
        <taxon>Allopontixanthobacter</taxon>
    </lineage>
</organism>
<dbReference type="InterPro" id="IPR049450">
    <property type="entry name" value="ACOT8-like_C"/>
</dbReference>
<comment type="caution">
    <text evidence="3">The sequence shown here is derived from an EMBL/GenBank/DDBJ whole genome shotgun (WGS) entry which is preliminary data.</text>
</comment>
<name>A0A6L7GHW8_9SPHN</name>
<proteinExistence type="predicted"/>
<reference evidence="3 4" key="1">
    <citation type="submission" date="2019-12" db="EMBL/GenBank/DDBJ databases">
        <title>Genomic-based taxomic classification of the family Erythrobacteraceae.</title>
        <authorList>
            <person name="Xu L."/>
        </authorList>
    </citation>
    <scope>NUCLEOTIDE SEQUENCE [LARGE SCALE GENOMIC DNA]</scope>
    <source>
        <strain evidence="3 4">KCTC 52259</strain>
    </source>
</reference>
<evidence type="ECO:0000259" key="1">
    <source>
        <dbReference type="Pfam" id="PF13622"/>
    </source>
</evidence>
<dbReference type="InterPro" id="IPR029069">
    <property type="entry name" value="HotDog_dom_sf"/>
</dbReference>
<protein>
    <submittedName>
        <fullName evidence="3">Thioesterase family protein</fullName>
    </submittedName>
</protein>
<accession>A0A6L7GHW8</accession>
<dbReference type="EMBL" id="WTYU01000002">
    <property type="protein sequence ID" value="MXP15632.1"/>
    <property type="molecule type" value="Genomic_DNA"/>
</dbReference>
<feature type="domain" description="Acyl-CoA thioesterase-like N-terminal HotDog" evidence="1">
    <location>
        <begin position="23"/>
        <end position="104"/>
    </location>
</feature>
<dbReference type="InterPro" id="IPR042171">
    <property type="entry name" value="Acyl-CoA_hotdog"/>
</dbReference>
<dbReference type="Pfam" id="PF13622">
    <property type="entry name" value="4HBT_3"/>
    <property type="match status" value="1"/>
</dbReference>
<feature type="domain" description="Acyl-CoA thioesterase-like C-terminal" evidence="2">
    <location>
        <begin position="132"/>
        <end position="256"/>
    </location>
</feature>
<dbReference type="SUPFAM" id="SSF54637">
    <property type="entry name" value="Thioesterase/thiol ester dehydrase-isomerase"/>
    <property type="match status" value="2"/>
</dbReference>
<dbReference type="Pfam" id="PF20789">
    <property type="entry name" value="4HBT_3C"/>
    <property type="match status" value="1"/>
</dbReference>
<gene>
    <name evidence="3" type="ORF">GRI44_12815</name>
</gene>
<dbReference type="Gene3D" id="2.40.160.210">
    <property type="entry name" value="Acyl-CoA thioesterase, double hotdog domain"/>
    <property type="match status" value="1"/>
</dbReference>
<evidence type="ECO:0000313" key="4">
    <source>
        <dbReference type="Proteomes" id="UP000473531"/>
    </source>
</evidence>
<dbReference type="RefSeq" id="WP_160602125.1">
    <property type="nucleotide sequence ID" value="NZ_WTYU01000002.1"/>
</dbReference>
<dbReference type="Proteomes" id="UP000473531">
    <property type="component" value="Unassembled WGS sequence"/>
</dbReference>
<dbReference type="AlphaFoldDB" id="A0A6L7GHW8"/>
<dbReference type="InterPro" id="IPR049449">
    <property type="entry name" value="TesB_ACOT8-like_N"/>
</dbReference>
<evidence type="ECO:0000259" key="2">
    <source>
        <dbReference type="Pfam" id="PF20789"/>
    </source>
</evidence>
<sequence length="259" mass="27951">MSIGHLIEPIQAGGGTLSLPGAAQWMQGRTLYGGASALIAYAVATRSFPGLPPLRAAQIGFVAPVGTDMELRCEMIREGRNVAQLRSEILCDGKVALTAFWLFGTQREANGRHSAAPLDGAPGAPEDGANAVSQQAPGFLTNNYEVRYTADRVNAGEPVVRRWVRLREPSGLDPVSEIILMGDTLPPSAVRLMERRGPISSINWSFNLLEAEPHTRDGWWLAETASDHADHGYSSERLRMWNTDGTQVTSGIQSVAIFG</sequence>
<keyword evidence="4" id="KW-1185">Reference proteome</keyword>
<evidence type="ECO:0000313" key="3">
    <source>
        <dbReference type="EMBL" id="MXP15632.1"/>
    </source>
</evidence>
<dbReference type="OrthoDB" id="7059210at2"/>